<reference evidence="2" key="1">
    <citation type="journal article" date="2006" name="PLoS Biol.">
        <title>Macronuclear genome sequence of the ciliate Tetrahymena thermophila, a model eukaryote.</title>
        <authorList>
            <person name="Eisen J.A."/>
            <person name="Coyne R.S."/>
            <person name="Wu M."/>
            <person name="Wu D."/>
            <person name="Thiagarajan M."/>
            <person name="Wortman J.R."/>
            <person name="Badger J.H."/>
            <person name="Ren Q."/>
            <person name="Amedeo P."/>
            <person name="Jones K.M."/>
            <person name="Tallon L.J."/>
            <person name="Delcher A.L."/>
            <person name="Salzberg S.L."/>
            <person name="Silva J.C."/>
            <person name="Haas B.J."/>
            <person name="Majoros W.H."/>
            <person name="Farzad M."/>
            <person name="Carlton J.M."/>
            <person name="Smith R.K. Jr."/>
            <person name="Garg J."/>
            <person name="Pearlman R.E."/>
            <person name="Karrer K.M."/>
            <person name="Sun L."/>
            <person name="Manning G."/>
            <person name="Elde N.C."/>
            <person name="Turkewitz A.P."/>
            <person name="Asai D.J."/>
            <person name="Wilkes D.E."/>
            <person name="Wang Y."/>
            <person name="Cai H."/>
            <person name="Collins K."/>
            <person name="Stewart B.A."/>
            <person name="Lee S.R."/>
            <person name="Wilamowska K."/>
            <person name="Weinberg Z."/>
            <person name="Ruzzo W.L."/>
            <person name="Wloga D."/>
            <person name="Gaertig J."/>
            <person name="Frankel J."/>
            <person name="Tsao C.-C."/>
            <person name="Gorovsky M.A."/>
            <person name="Keeling P.J."/>
            <person name="Waller R.F."/>
            <person name="Patron N.J."/>
            <person name="Cherry J.M."/>
            <person name="Stover N.A."/>
            <person name="Krieger C.J."/>
            <person name="del Toro C."/>
            <person name="Ryder H.F."/>
            <person name="Williamson S.C."/>
            <person name="Barbeau R.A."/>
            <person name="Hamilton E.P."/>
            <person name="Orias E."/>
        </authorList>
    </citation>
    <scope>NUCLEOTIDE SEQUENCE [LARGE SCALE GENOMIC DNA]</scope>
    <source>
        <strain evidence="2">SB210</strain>
    </source>
</reference>
<evidence type="ECO:0000313" key="2">
    <source>
        <dbReference type="Proteomes" id="UP000009168"/>
    </source>
</evidence>
<dbReference type="KEGG" id="tet:TTHERM_000619877"/>
<evidence type="ECO:0000313" key="1">
    <source>
        <dbReference type="EMBL" id="EWS73913.1"/>
    </source>
</evidence>
<dbReference type="RefSeq" id="XP_012653535.1">
    <property type="nucleotide sequence ID" value="XM_012798081.1"/>
</dbReference>
<organism evidence="1 2">
    <name type="scientific">Tetrahymena thermophila (strain SB210)</name>
    <dbReference type="NCBI Taxonomy" id="312017"/>
    <lineage>
        <taxon>Eukaryota</taxon>
        <taxon>Sar</taxon>
        <taxon>Alveolata</taxon>
        <taxon>Ciliophora</taxon>
        <taxon>Intramacronucleata</taxon>
        <taxon>Oligohymenophorea</taxon>
        <taxon>Hymenostomatida</taxon>
        <taxon>Tetrahymenina</taxon>
        <taxon>Tetrahymenidae</taxon>
        <taxon>Tetrahymena</taxon>
    </lineage>
</organism>
<proteinExistence type="predicted"/>
<gene>
    <name evidence="1" type="ORF">TTHERM_000619877</name>
</gene>
<dbReference type="Proteomes" id="UP000009168">
    <property type="component" value="Unassembled WGS sequence"/>
</dbReference>
<dbReference type="AlphaFoldDB" id="W7XBV5"/>
<name>W7XBV5_TETTS</name>
<dbReference type="EMBL" id="GG662661">
    <property type="protein sequence ID" value="EWS73913.1"/>
    <property type="molecule type" value="Genomic_DNA"/>
</dbReference>
<protein>
    <submittedName>
        <fullName evidence="1">Uncharacterized protein</fullName>
    </submittedName>
</protein>
<dbReference type="InParanoid" id="W7XBV5"/>
<keyword evidence="2" id="KW-1185">Reference proteome</keyword>
<dbReference type="GeneID" id="24439838"/>
<accession>W7XBV5</accession>
<sequence>MKQQEINDLVLKATVEKNVKLTKKQKNKKKEIKNKQNKKIPNKLKELYCFKFILKKNITIQSQQNVFTKEKVSNLRDQYNLSKQSISLIHLHHQFNCYYLNQKYLQLTNKKKINKNLSNKLKELYCLNSFLKLKISQSNANK</sequence>